<sequence>MKHMLAKYVRDYVKKAPPSPPPDWKKKTTIRCICLNCASLRDFIDDPSSTTKDFALGEKRRNHLDQQIDKTLFTTTIVKANPHKLRVEKTQALLVSNFKAWVARVQIANSVLDQLSQKDCLEDMLGNQYHSILSHQNLVLPDDLPALLAPPGLRNIVQRIVPAKRPFGQ</sequence>
<evidence type="ECO:0000313" key="2">
    <source>
        <dbReference type="Proteomes" id="UP000326289"/>
    </source>
</evidence>
<dbReference type="Proteomes" id="UP000326289">
    <property type="component" value="Unassembled WGS sequence"/>
</dbReference>
<dbReference type="EMBL" id="ML732788">
    <property type="protein sequence ID" value="KAB8274473.1"/>
    <property type="molecule type" value="Genomic_DNA"/>
</dbReference>
<accession>A0A5N6J9M5</accession>
<reference evidence="1 2" key="1">
    <citation type="submission" date="2019-04" db="EMBL/GenBank/DDBJ databases">
        <title>Fungal friends and foes A comparative genomics study of 23 Aspergillus species from section Flavi.</title>
        <authorList>
            <consortium name="DOE Joint Genome Institute"/>
            <person name="Kjaerbolling I."/>
            <person name="Vesth T.C."/>
            <person name="Frisvad J.C."/>
            <person name="Nybo J.L."/>
            <person name="Theobald S."/>
            <person name="Kildgaard S."/>
            <person name="Petersen T.I."/>
            <person name="Kuo A."/>
            <person name="Sato A."/>
            <person name="Lyhne E.K."/>
            <person name="Kogle M.E."/>
            <person name="Wiebenga A."/>
            <person name="Kun R.S."/>
            <person name="Lubbers R.J."/>
            <person name="Makela M.R."/>
            <person name="Barry K."/>
            <person name="Chovatia M."/>
            <person name="Clum A."/>
            <person name="Daum C."/>
            <person name="Haridas S."/>
            <person name="He G."/>
            <person name="LaButti K."/>
            <person name="Lipzen A."/>
            <person name="Mondo S."/>
            <person name="Pangilinan J."/>
            <person name="Riley R."/>
            <person name="Salamov A."/>
            <person name="Simmons B.A."/>
            <person name="Magnuson J.K."/>
            <person name="Henrissat B."/>
            <person name="Mortensen U.H."/>
            <person name="Larsen T.O."/>
            <person name="De vries R.P."/>
            <person name="Grigoriev I.V."/>
            <person name="Machida M."/>
            <person name="Baker S.E."/>
            <person name="Andersen M.R."/>
        </authorList>
    </citation>
    <scope>NUCLEOTIDE SEQUENCE [LARGE SCALE GENOMIC DNA]</scope>
    <source>
        <strain evidence="1 2">CBS 117635</strain>
    </source>
</reference>
<name>A0A5N6J9M5_9EURO</name>
<gene>
    <name evidence="1" type="ORF">BDV30DRAFT_91443</name>
</gene>
<protein>
    <submittedName>
        <fullName evidence="1">Uncharacterized protein</fullName>
    </submittedName>
</protein>
<organism evidence="1 2">
    <name type="scientific">Aspergillus minisclerotigenes</name>
    <dbReference type="NCBI Taxonomy" id="656917"/>
    <lineage>
        <taxon>Eukaryota</taxon>
        <taxon>Fungi</taxon>
        <taxon>Dikarya</taxon>
        <taxon>Ascomycota</taxon>
        <taxon>Pezizomycotina</taxon>
        <taxon>Eurotiomycetes</taxon>
        <taxon>Eurotiomycetidae</taxon>
        <taxon>Eurotiales</taxon>
        <taxon>Aspergillaceae</taxon>
        <taxon>Aspergillus</taxon>
        <taxon>Aspergillus subgen. Circumdati</taxon>
    </lineage>
</organism>
<evidence type="ECO:0000313" key="1">
    <source>
        <dbReference type="EMBL" id="KAB8274473.1"/>
    </source>
</evidence>
<keyword evidence="2" id="KW-1185">Reference proteome</keyword>
<proteinExistence type="predicted"/>
<dbReference type="AlphaFoldDB" id="A0A5N6J9M5"/>